<organism evidence="2 3">
    <name type="scientific">Symbiodinium necroappetens</name>
    <dbReference type="NCBI Taxonomy" id="1628268"/>
    <lineage>
        <taxon>Eukaryota</taxon>
        <taxon>Sar</taxon>
        <taxon>Alveolata</taxon>
        <taxon>Dinophyceae</taxon>
        <taxon>Suessiales</taxon>
        <taxon>Symbiodiniaceae</taxon>
        <taxon>Symbiodinium</taxon>
    </lineage>
</organism>
<feature type="transmembrane region" description="Helical" evidence="1">
    <location>
        <begin position="52"/>
        <end position="73"/>
    </location>
</feature>
<feature type="non-terminal residue" evidence="2">
    <location>
        <position position="150"/>
    </location>
</feature>
<keyword evidence="1" id="KW-0812">Transmembrane</keyword>
<keyword evidence="1" id="KW-0472">Membrane</keyword>
<sequence>MSRSFVVLAVAFATSFLLPLNFVLPVVPRFAPSLSHVALQEKANEKQGPQELVAPVPATLIAMLAGLMIGLFAMPKDVDAVPHPRPDFQLERPGYMQGIDAANAAWRPGEIDFVTRSRLEAAQFPKALKELEHEQEILAKAPTKAERLAK</sequence>
<keyword evidence="3" id="KW-1185">Reference proteome</keyword>
<dbReference type="EMBL" id="CAJNJA010031446">
    <property type="protein sequence ID" value="CAE7657424.1"/>
    <property type="molecule type" value="Genomic_DNA"/>
</dbReference>
<reference evidence="2" key="1">
    <citation type="submission" date="2021-02" db="EMBL/GenBank/DDBJ databases">
        <authorList>
            <person name="Dougan E. K."/>
            <person name="Rhodes N."/>
            <person name="Thang M."/>
            <person name="Chan C."/>
        </authorList>
    </citation>
    <scope>NUCLEOTIDE SEQUENCE</scope>
</reference>
<accession>A0A812W789</accession>
<dbReference type="Proteomes" id="UP000601435">
    <property type="component" value="Unassembled WGS sequence"/>
</dbReference>
<comment type="caution">
    <text evidence="2">The sequence shown here is derived from an EMBL/GenBank/DDBJ whole genome shotgun (WGS) entry which is preliminary data.</text>
</comment>
<evidence type="ECO:0000313" key="2">
    <source>
        <dbReference type="EMBL" id="CAE7657424.1"/>
    </source>
</evidence>
<dbReference type="OrthoDB" id="419348at2759"/>
<dbReference type="AlphaFoldDB" id="A0A812W789"/>
<evidence type="ECO:0000313" key="3">
    <source>
        <dbReference type="Proteomes" id="UP000601435"/>
    </source>
</evidence>
<proteinExistence type="predicted"/>
<keyword evidence="1" id="KW-1133">Transmembrane helix</keyword>
<protein>
    <submittedName>
        <fullName evidence="2">Uncharacterized protein</fullName>
    </submittedName>
</protein>
<gene>
    <name evidence="2" type="ORF">SNEC2469_LOCUS18622</name>
</gene>
<evidence type="ECO:0000256" key="1">
    <source>
        <dbReference type="SAM" id="Phobius"/>
    </source>
</evidence>
<name>A0A812W789_9DINO</name>